<organism evidence="1 2">
    <name type="scientific">Ktedonobacter robiniae</name>
    <dbReference type="NCBI Taxonomy" id="2778365"/>
    <lineage>
        <taxon>Bacteria</taxon>
        <taxon>Bacillati</taxon>
        <taxon>Chloroflexota</taxon>
        <taxon>Ktedonobacteria</taxon>
        <taxon>Ktedonobacterales</taxon>
        <taxon>Ktedonobacteraceae</taxon>
        <taxon>Ktedonobacter</taxon>
    </lineage>
</organism>
<keyword evidence="2" id="KW-1185">Reference proteome</keyword>
<dbReference type="RefSeq" id="WP_201375394.1">
    <property type="nucleotide sequence ID" value="NZ_BNJG01000003.1"/>
</dbReference>
<evidence type="ECO:0000313" key="1">
    <source>
        <dbReference type="EMBL" id="GHO59186.1"/>
    </source>
</evidence>
<accession>A0ABQ3V210</accession>
<evidence type="ECO:0000313" key="2">
    <source>
        <dbReference type="Proteomes" id="UP000654345"/>
    </source>
</evidence>
<gene>
    <name evidence="1" type="ORF">KSB_76610</name>
</gene>
<dbReference type="EMBL" id="BNJG01000003">
    <property type="protein sequence ID" value="GHO59186.1"/>
    <property type="molecule type" value="Genomic_DNA"/>
</dbReference>
<name>A0ABQ3V210_9CHLR</name>
<comment type="caution">
    <text evidence="1">The sequence shown here is derived from an EMBL/GenBank/DDBJ whole genome shotgun (WGS) entry which is preliminary data.</text>
</comment>
<protein>
    <submittedName>
        <fullName evidence="1">Uncharacterized protein</fullName>
    </submittedName>
</protein>
<dbReference type="Proteomes" id="UP000654345">
    <property type="component" value="Unassembled WGS sequence"/>
</dbReference>
<sequence>MLERVNKQDLQPSTIVLRKTAPTAVQVLLFTGSIYLPSRPDDKLNEQALAVVAEQPEGDYYCPLEVAIIAHFDSNQTMSVVELHERLHQLRELELHGPDERSQRAWFRLHNELLGYGLGLTWELTSATWCVSVLNDPQEHD</sequence>
<proteinExistence type="predicted"/>
<reference evidence="1 2" key="1">
    <citation type="journal article" date="2021" name="Int. J. Syst. Evol. Microbiol.">
        <title>Reticulibacter mediterranei gen. nov., sp. nov., within the new family Reticulibacteraceae fam. nov., and Ktedonospora formicarum gen. nov., sp. nov., Ktedonobacter robiniae sp. nov., Dictyobacter formicarum sp. nov. and Dictyobacter arantiisoli sp. nov., belonging to the class Ktedonobacteria.</title>
        <authorList>
            <person name="Yabe S."/>
            <person name="Zheng Y."/>
            <person name="Wang C.M."/>
            <person name="Sakai Y."/>
            <person name="Abe K."/>
            <person name="Yokota A."/>
            <person name="Donadio S."/>
            <person name="Cavaletti L."/>
            <person name="Monciardini P."/>
        </authorList>
    </citation>
    <scope>NUCLEOTIDE SEQUENCE [LARGE SCALE GENOMIC DNA]</scope>
    <source>
        <strain evidence="1 2">SOSP1-30</strain>
    </source>
</reference>